<keyword evidence="1" id="KW-0732">Signal</keyword>
<proteinExistence type="predicted"/>
<feature type="chain" id="PRO_5045665535" description="Fibronectin type III domain-containing protein" evidence="1">
    <location>
        <begin position="25"/>
        <end position="422"/>
    </location>
</feature>
<feature type="signal peptide" evidence="1">
    <location>
        <begin position="1"/>
        <end position="24"/>
    </location>
</feature>
<dbReference type="Proteomes" id="UP001500280">
    <property type="component" value="Unassembled WGS sequence"/>
</dbReference>
<evidence type="ECO:0000313" key="2">
    <source>
        <dbReference type="EMBL" id="GAA1705354.1"/>
    </source>
</evidence>
<accession>A0ABN2IHX0</accession>
<gene>
    <name evidence="2" type="ORF">GCM10009745_61280</name>
</gene>
<evidence type="ECO:0000256" key="1">
    <source>
        <dbReference type="SAM" id="SignalP"/>
    </source>
</evidence>
<sequence length="422" mass="44231">MRKFALAATAVAALSVGLQTPAFAAAPDAPTDLTVDWQAGKVHLTWKDNGEANYILAEYDGGTPGTVLQTTAAEGNDVTLSVPLRQAERVRLLVRSENADGVSADAATPAFDTLRPSAPGLKDANLATNLTTNLSWVPGSIISDNTPNDPLDLPGNGTVQATVTGPGGTKSYPFAADATSGSVPAQARPAAIKLSQVNEWGTSPQDVKTVKLGTLGASTTVPASALFSNRLAIKSTLDLFTSAGREERASGIPVQLQARAKTTDAWKTYGRYSGNTTAAFDTGIASLGNRQYRLWVPARKVVSGNIIALTPAASTGAKSSKTYVKFGPGGFNPSTVRVGGRSTLSVKILPAVTVKARPQGWDGRHWIDLGIDVPITKGSYVERGDIETERYTLRLRFVVPTVVVNGLTVLANTSPAYNLTVK</sequence>
<comment type="caution">
    <text evidence="2">The sequence shown here is derived from an EMBL/GenBank/DDBJ whole genome shotgun (WGS) entry which is preliminary data.</text>
</comment>
<reference evidence="2 3" key="1">
    <citation type="journal article" date="2019" name="Int. J. Syst. Evol. Microbiol.">
        <title>The Global Catalogue of Microorganisms (GCM) 10K type strain sequencing project: providing services to taxonomists for standard genome sequencing and annotation.</title>
        <authorList>
            <consortium name="The Broad Institute Genomics Platform"/>
            <consortium name="The Broad Institute Genome Sequencing Center for Infectious Disease"/>
            <person name="Wu L."/>
            <person name="Ma J."/>
        </authorList>
    </citation>
    <scope>NUCLEOTIDE SEQUENCE [LARGE SCALE GENOMIC DNA]</scope>
    <source>
        <strain evidence="2 3">JCM 14307</strain>
    </source>
</reference>
<evidence type="ECO:0008006" key="4">
    <source>
        <dbReference type="Google" id="ProtNLM"/>
    </source>
</evidence>
<dbReference type="EMBL" id="BAAANF010000020">
    <property type="protein sequence ID" value="GAA1705354.1"/>
    <property type="molecule type" value="Genomic_DNA"/>
</dbReference>
<evidence type="ECO:0000313" key="3">
    <source>
        <dbReference type="Proteomes" id="UP001500280"/>
    </source>
</evidence>
<protein>
    <recommendedName>
        <fullName evidence="4">Fibronectin type III domain-containing protein</fullName>
    </recommendedName>
</protein>
<keyword evidence="3" id="KW-1185">Reference proteome</keyword>
<name>A0ABN2IHX0_9ACTN</name>
<organism evidence="2 3">
    <name type="scientific">Kribbella yunnanensis</name>
    <dbReference type="NCBI Taxonomy" id="190194"/>
    <lineage>
        <taxon>Bacteria</taxon>
        <taxon>Bacillati</taxon>
        <taxon>Actinomycetota</taxon>
        <taxon>Actinomycetes</taxon>
        <taxon>Propionibacteriales</taxon>
        <taxon>Kribbellaceae</taxon>
        <taxon>Kribbella</taxon>
    </lineage>
</organism>
<dbReference type="RefSeq" id="WP_344159463.1">
    <property type="nucleotide sequence ID" value="NZ_BAAANF010000020.1"/>
</dbReference>